<dbReference type="SUPFAM" id="SSF50331">
    <property type="entry name" value="MOP-like"/>
    <property type="match status" value="1"/>
</dbReference>
<dbReference type="SUPFAM" id="SSF52540">
    <property type="entry name" value="P-loop containing nucleoside triphosphate hydrolases"/>
    <property type="match status" value="1"/>
</dbReference>
<keyword evidence="3 6" id="KW-0067">ATP-binding</keyword>
<evidence type="ECO:0000313" key="6">
    <source>
        <dbReference type="EMBL" id="TQM01911.1"/>
    </source>
</evidence>
<dbReference type="InterPro" id="IPR050093">
    <property type="entry name" value="ABC_SmlMolc_Importer"/>
</dbReference>
<dbReference type="InterPro" id="IPR013611">
    <property type="entry name" value="Transp-assoc_OB_typ2"/>
</dbReference>
<dbReference type="InterPro" id="IPR027417">
    <property type="entry name" value="P-loop_NTPase"/>
</dbReference>
<dbReference type="InterPro" id="IPR017871">
    <property type="entry name" value="ABC_transporter-like_CS"/>
</dbReference>
<dbReference type="EMBL" id="VFPA01000008">
    <property type="protein sequence ID" value="TQM01911.1"/>
    <property type="molecule type" value="Genomic_DNA"/>
</dbReference>
<evidence type="ECO:0000256" key="4">
    <source>
        <dbReference type="ARBA" id="ARBA00066388"/>
    </source>
</evidence>
<evidence type="ECO:0000259" key="5">
    <source>
        <dbReference type="PROSITE" id="PS50893"/>
    </source>
</evidence>
<dbReference type="OrthoDB" id="9802264at2"/>
<proteinExistence type="predicted"/>
<dbReference type="PANTHER" id="PTHR42781:SF4">
    <property type="entry name" value="SPERMIDINE_PUTRESCINE IMPORT ATP-BINDING PROTEIN POTA"/>
    <property type="match status" value="1"/>
</dbReference>
<dbReference type="InterPro" id="IPR003439">
    <property type="entry name" value="ABC_transporter-like_ATP-bd"/>
</dbReference>
<name>A0A543CXW1_9PSEU</name>
<dbReference type="Proteomes" id="UP000315677">
    <property type="component" value="Unassembled WGS sequence"/>
</dbReference>
<protein>
    <recommendedName>
        <fullName evidence="4">ABC-type quaternary amine transporter</fullName>
        <ecNumber evidence="4">7.6.2.9</ecNumber>
    </recommendedName>
</protein>
<dbReference type="GO" id="GO:0015418">
    <property type="term" value="F:ABC-type quaternary ammonium compound transporting activity"/>
    <property type="evidence" value="ECO:0007669"/>
    <property type="project" value="UniProtKB-EC"/>
</dbReference>
<dbReference type="Pfam" id="PF00005">
    <property type="entry name" value="ABC_tran"/>
    <property type="match status" value="1"/>
</dbReference>
<evidence type="ECO:0000313" key="7">
    <source>
        <dbReference type="Proteomes" id="UP000315677"/>
    </source>
</evidence>
<evidence type="ECO:0000256" key="2">
    <source>
        <dbReference type="ARBA" id="ARBA00022741"/>
    </source>
</evidence>
<dbReference type="SMART" id="SM00382">
    <property type="entry name" value="AAA"/>
    <property type="match status" value="1"/>
</dbReference>
<dbReference type="PROSITE" id="PS00211">
    <property type="entry name" value="ABC_TRANSPORTER_1"/>
    <property type="match status" value="1"/>
</dbReference>
<keyword evidence="2" id="KW-0547">Nucleotide-binding</keyword>
<feature type="domain" description="ABC transporter" evidence="5">
    <location>
        <begin position="4"/>
        <end position="238"/>
    </location>
</feature>
<dbReference type="PANTHER" id="PTHR42781">
    <property type="entry name" value="SPERMIDINE/PUTRESCINE IMPORT ATP-BINDING PROTEIN POTA"/>
    <property type="match status" value="1"/>
</dbReference>
<dbReference type="PROSITE" id="PS50893">
    <property type="entry name" value="ABC_TRANSPORTER_2"/>
    <property type="match status" value="1"/>
</dbReference>
<evidence type="ECO:0000256" key="3">
    <source>
        <dbReference type="ARBA" id="ARBA00022840"/>
    </source>
</evidence>
<dbReference type="AlphaFoldDB" id="A0A543CXW1"/>
<dbReference type="Gene3D" id="3.40.50.300">
    <property type="entry name" value="P-loop containing nucleotide triphosphate hydrolases"/>
    <property type="match status" value="1"/>
</dbReference>
<dbReference type="GO" id="GO:0016887">
    <property type="term" value="F:ATP hydrolysis activity"/>
    <property type="evidence" value="ECO:0007669"/>
    <property type="project" value="InterPro"/>
</dbReference>
<dbReference type="GO" id="GO:0043190">
    <property type="term" value="C:ATP-binding cassette (ABC) transporter complex"/>
    <property type="evidence" value="ECO:0007669"/>
    <property type="project" value="InterPro"/>
</dbReference>
<sequence>MTHLVLSQLTKRFGDATAVDGIDLSIDDGEAVVLLGPSGCGKTTCLRMIAGFERPDEGEIRLGDRTLAGPGRFVPPERRRMSVVFQSYALWPHMTVNQNVGYGPTTAKVGRAEVRRRVADALAMVQLPDMGERYVHQLSGGQQQRVALARALVNDPAVLLLDEPLSNLDTRLREELRAEVKRIQRSLGVSMLYVTHDQAEALSLADRLVVMNAGRIAQLGEPEEVYRRPRNSYVARALGATNLLAATGSPAGRGYLRVLGNVDVATEHGRELRGNAAVAVSIRPADVSLVPVEDEAEATGRVAEALFFGDLVQYQLDVPGEPVPVRANGPGSRRLAVGTRVRVEVEPDAAAVLDDPVATTADPVPLPAGAS</sequence>
<dbReference type="Pfam" id="PF08402">
    <property type="entry name" value="TOBE_2"/>
    <property type="match status" value="1"/>
</dbReference>
<dbReference type="FunFam" id="3.40.50.300:FF:000425">
    <property type="entry name" value="Probable ABC transporter, ATP-binding subunit"/>
    <property type="match status" value="1"/>
</dbReference>
<keyword evidence="7" id="KW-1185">Reference proteome</keyword>
<keyword evidence="1" id="KW-0813">Transport</keyword>
<accession>A0A543CXW1</accession>
<dbReference type="InterPro" id="IPR003593">
    <property type="entry name" value="AAA+_ATPase"/>
</dbReference>
<comment type="caution">
    <text evidence="6">The sequence shown here is derived from an EMBL/GenBank/DDBJ whole genome shotgun (WGS) entry which is preliminary data.</text>
</comment>
<organism evidence="6 7">
    <name type="scientific">Pseudonocardia kunmingensis</name>
    <dbReference type="NCBI Taxonomy" id="630975"/>
    <lineage>
        <taxon>Bacteria</taxon>
        <taxon>Bacillati</taxon>
        <taxon>Actinomycetota</taxon>
        <taxon>Actinomycetes</taxon>
        <taxon>Pseudonocardiales</taxon>
        <taxon>Pseudonocardiaceae</taxon>
        <taxon>Pseudonocardia</taxon>
    </lineage>
</organism>
<gene>
    <name evidence="6" type="ORF">FB558_8430</name>
</gene>
<evidence type="ECO:0000256" key="1">
    <source>
        <dbReference type="ARBA" id="ARBA00022448"/>
    </source>
</evidence>
<reference evidence="6 7" key="1">
    <citation type="submission" date="2019-06" db="EMBL/GenBank/DDBJ databases">
        <title>Sequencing the genomes of 1000 actinobacteria strains.</title>
        <authorList>
            <person name="Klenk H.-P."/>
        </authorList>
    </citation>
    <scope>NUCLEOTIDE SEQUENCE [LARGE SCALE GENOMIC DNA]</scope>
    <source>
        <strain evidence="6 7">DSM 45301</strain>
    </source>
</reference>
<dbReference type="RefSeq" id="WP_142064964.1">
    <property type="nucleotide sequence ID" value="NZ_VFPA01000008.1"/>
</dbReference>
<dbReference type="InterPro" id="IPR008995">
    <property type="entry name" value="Mo/tungstate-bd_C_term_dom"/>
</dbReference>
<dbReference type="GO" id="GO:0005524">
    <property type="term" value="F:ATP binding"/>
    <property type="evidence" value="ECO:0007669"/>
    <property type="project" value="UniProtKB-KW"/>
</dbReference>
<dbReference type="EC" id="7.6.2.9" evidence="4"/>